<name>A0A6P7GV64_DIAVI</name>
<dbReference type="InParanoid" id="A0A6P7GV64"/>
<dbReference type="RefSeq" id="XP_028147755.1">
    <property type="nucleotide sequence ID" value="XM_028291954.1"/>
</dbReference>
<gene>
    <name evidence="1" type="primary">LOC114341173</name>
</gene>
<protein>
    <submittedName>
        <fullName evidence="1">Cuticle protein 16.5-like</fullName>
    </submittedName>
</protein>
<reference evidence="1" key="1">
    <citation type="submission" date="2025-08" db="UniProtKB">
        <authorList>
            <consortium name="RefSeq"/>
        </authorList>
    </citation>
    <scope>IDENTIFICATION</scope>
    <source>
        <tissue evidence="1">Whole insect</tissue>
    </source>
</reference>
<dbReference type="AlphaFoldDB" id="A0A6P7GV64"/>
<sequence>MTSNLKSLHSFMRQHLSSRSMNQKWTKHDTRQVTVLIVLVASTQAGLLGAPAAYSTVTSHGVLGGHALAAPAVSYASPAVSYAAPAVSYASPAVSYAAAAPALSYAAPAIAAPAIAHTYAAPTIVKAAPVIKAAPSVDYVESSVLLKIEAFNFYFLDLKNTAIKI</sequence>
<evidence type="ECO:0000313" key="1">
    <source>
        <dbReference type="RefSeq" id="XP_028147755.1"/>
    </source>
</evidence>
<proteinExistence type="predicted"/>
<organism evidence="1">
    <name type="scientific">Diabrotica virgifera virgifera</name>
    <name type="common">western corn rootworm</name>
    <dbReference type="NCBI Taxonomy" id="50390"/>
    <lineage>
        <taxon>Eukaryota</taxon>
        <taxon>Metazoa</taxon>
        <taxon>Ecdysozoa</taxon>
        <taxon>Arthropoda</taxon>
        <taxon>Hexapoda</taxon>
        <taxon>Insecta</taxon>
        <taxon>Pterygota</taxon>
        <taxon>Neoptera</taxon>
        <taxon>Endopterygota</taxon>
        <taxon>Coleoptera</taxon>
        <taxon>Polyphaga</taxon>
        <taxon>Cucujiformia</taxon>
        <taxon>Chrysomeloidea</taxon>
        <taxon>Chrysomelidae</taxon>
        <taxon>Galerucinae</taxon>
        <taxon>Diabroticina</taxon>
        <taxon>Diabroticites</taxon>
        <taxon>Diabrotica</taxon>
    </lineage>
</organism>
<accession>A0A6P7GV64</accession>